<name>A0A2T5JEZ7_9SPHI</name>
<dbReference type="AlphaFoldDB" id="A0A2T5JEZ7"/>
<dbReference type="OrthoDB" id="797385at2"/>
<reference evidence="1 2" key="1">
    <citation type="submission" date="2018-04" db="EMBL/GenBank/DDBJ databases">
        <title>Genomic Encyclopedia of Archaeal and Bacterial Type Strains, Phase II (KMG-II): from individual species to whole genera.</title>
        <authorList>
            <person name="Goeker M."/>
        </authorList>
    </citation>
    <scope>NUCLEOTIDE SEQUENCE [LARGE SCALE GENOMIC DNA]</scope>
    <source>
        <strain evidence="1 2">DSM 26809</strain>
    </source>
</reference>
<dbReference type="Proteomes" id="UP000244168">
    <property type="component" value="Unassembled WGS sequence"/>
</dbReference>
<comment type="caution">
    <text evidence="1">The sequence shown here is derived from an EMBL/GenBank/DDBJ whole genome shotgun (WGS) entry which is preliminary data.</text>
</comment>
<dbReference type="RefSeq" id="WP_107826438.1">
    <property type="nucleotide sequence ID" value="NZ_CP160205.1"/>
</dbReference>
<organism evidence="1 2">
    <name type="scientific">Mucilaginibacter yixingensis</name>
    <dbReference type="NCBI Taxonomy" id="1295612"/>
    <lineage>
        <taxon>Bacteria</taxon>
        <taxon>Pseudomonadati</taxon>
        <taxon>Bacteroidota</taxon>
        <taxon>Sphingobacteriia</taxon>
        <taxon>Sphingobacteriales</taxon>
        <taxon>Sphingobacteriaceae</taxon>
        <taxon>Mucilaginibacter</taxon>
    </lineage>
</organism>
<sequence>MYSFSPQTLIILKESGWHAGRQVDISVFEESLLKDGFTLFPIAASFLAEFGDLDIVFSNRIGQKANFHFNVKKAVEEVDPLWAQQDYYRRLGDKQLCVIGQAYTDHMTLMMSETGEVYGGFDDFLCKIANSGVDAIKRICDNERAEEIP</sequence>
<keyword evidence="2" id="KW-1185">Reference proteome</keyword>
<evidence type="ECO:0000313" key="1">
    <source>
        <dbReference type="EMBL" id="PTR01008.1"/>
    </source>
</evidence>
<dbReference type="EMBL" id="QAOQ01000001">
    <property type="protein sequence ID" value="PTR01008.1"/>
    <property type="molecule type" value="Genomic_DNA"/>
</dbReference>
<gene>
    <name evidence="1" type="ORF">C8P68_101238</name>
</gene>
<evidence type="ECO:0000313" key="2">
    <source>
        <dbReference type="Proteomes" id="UP000244168"/>
    </source>
</evidence>
<protein>
    <submittedName>
        <fullName evidence="1">SUKH-3 immunity protein of toxin-antitoxin system</fullName>
    </submittedName>
</protein>
<dbReference type="Pfam" id="PF14433">
    <property type="entry name" value="SUKH-3"/>
    <property type="match status" value="1"/>
</dbReference>
<accession>A0A2T5JEZ7</accession>
<proteinExistence type="predicted"/>
<dbReference type="InterPro" id="IPR025850">
    <property type="entry name" value="SUKH-3"/>
</dbReference>